<protein>
    <recommendedName>
        <fullName evidence="4">MORN repeat-containing protein 3</fullName>
    </recommendedName>
</protein>
<evidence type="ECO:0008006" key="4">
    <source>
        <dbReference type="Google" id="ProtNLM"/>
    </source>
</evidence>
<dbReference type="AlphaFoldDB" id="A0ABD3R2J3"/>
<dbReference type="Pfam" id="PF02493">
    <property type="entry name" value="MORN"/>
    <property type="match status" value="5"/>
</dbReference>
<reference evidence="2 3" key="1">
    <citation type="submission" date="2024-10" db="EMBL/GenBank/DDBJ databases">
        <title>Updated reference genomes for cyclostephanoid diatoms.</title>
        <authorList>
            <person name="Roberts W.R."/>
            <person name="Alverson A.J."/>
        </authorList>
    </citation>
    <scope>NUCLEOTIDE SEQUENCE [LARGE SCALE GENOMIC DNA]</scope>
    <source>
        <strain evidence="2 3">AJA228-03</strain>
    </source>
</reference>
<dbReference type="SUPFAM" id="SSF82185">
    <property type="entry name" value="Histone H3 K4-specific methyltransferase SET7/9 N-terminal domain"/>
    <property type="match status" value="2"/>
</dbReference>
<gene>
    <name evidence="2" type="ORF">ACHAXA_008902</name>
</gene>
<evidence type="ECO:0000313" key="3">
    <source>
        <dbReference type="Proteomes" id="UP001530377"/>
    </source>
</evidence>
<evidence type="ECO:0000256" key="1">
    <source>
        <dbReference type="ARBA" id="ARBA00022737"/>
    </source>
</evidence>
<evidence type="ECO:0000313" key="2">
    <source>
        <dbReference type="EMBL" id="KAL3807190.1"/>
    </source>
</evidence>
<keyword evidence="3" id="KW-1185">Reference proteome</keyword>
<accession>A0ABD3R2J3</accession>
<dbReference type="SMART" id="SM00698">
    <property type="entry name" value="MORN"/>
    <property type="match status" value="4"/>
</dbReference>
<dbReference type="PANTHER" id="PTHR43215:SF14">
    <property type="entry name" value="RADIAL SPOKE HEAD 1 HOMOLOG"/>
    <property type="match status" value="1"/>
</dbReference>
<dbReference type="Gene3D" id="2.20.110.10">
    <property type="entry name" value="Histone H3 K4-specific methyltransferase SET7/9 N-terminal domain"/>
    <property type="match status" value="2"/>
</dbReference>
<comment type="caution">
    <text evidence="2">The sequence shown here is derived from an EMBL/GenBank/DDBJ whole genome shotgun (WGS) entry which is preliminary data.</text>
</comment>
<organism evidence="2 3">
    <name type="scientific">Cyclostephanos tholiformis</name>
    <dbReference type="NCBI Taxonomy" id="382380"/>
    <lineage>
        <taxon>Eukaryota</taxon>
        <taxon>Sar</taxon>
        <taxon>Stramenopiles</taxon>
        <taxon>Ochrophyta</taxon>
        <taxon>Bacillariophyta</taxon>
        <taxon>Coscinodiscophyceae</taxon>
        <taxon>Thalassiosirophycidae</taxon>
        <taxon>Stephanodiscales</taxon>
        <taxon>Stephanodiscaceae</taxon>
        <taxon>Cyclostephanos</taxon>
    </lineage>
</organism>
<dbReference type="InterPro" id="IPR003409">
    <property type="entry name" value="MORN"/>
</dbReference>
<sequence>MIALPKPDSVEDLHDILHGRGTVTWENGGKYDGEWVDGKANGHSTMNYGNGDMYEGGWRDGCRYGHGTHHFRDGMVYEEEWRNAAPDGRGRMTLKNGSHYEGSWRDGKWHGQGIVRPANGGEWEGTFHMGKCTVGTLRRPNGELEIGRCDSVNPDDVKEGVWWSIDRNSIWIVADGQKKEQIDKGRALEMVARLGVPLPMELRQQVETTPIMSEQSLPVKSEE</sequence>
<name>A0ABD3R2J3_9STRA</name>
<dbReference type="Proteomes" id="UP001530377">
    <property type="component" value="Unassembled WGS sequence"/>
</dbReference>
<proteinExistence type="predicted"/>
<keyword evidence="1" id="KW-0677">Repeat</keyword>
<dbReference type="EMBL" id="JALLPB020000663">
    <property type="protein sequence ID" value="KAL3807190.1"/>
    <property type="molecule type" value="Genomic_DNA"/>
</dbReference>
<dbReference type="PANTHER" id="PTHR43215">
    <property type="entry name" value="RADIAL SPOKE HEAD 1 HOMOLOG"/>
    <property type="match status" value="1"/>
</dbReference>